<feature type="non-terminal residue" evidence="3">
    <location>
        <position position="1"/>
    </location>
</feature>
<keyword evidence="1" id="KW-0472">Membrane</keyword>
<evidence type="ECO:0000313" key="4">
    <source>
        <dbReference type="Proteomes" id="UP000652761"/>
    </source>
</evidence>
<keyword evidence="1" id="KW-1133">Transmembrane helix</keyword>
<organism evidence="3 4">
    <name type="scientific">Colocasia esculenta</name>
    <name type="common">Wild taro</name>
    <name type="synonym">Arum esculentum</name>
    <dbReference type="NCBI Taxonomy" id="4460"/>
    <lineage>
        <taxon>Eukaryota</taxon>
        <taxon>Viridiplantae</taxon>
        <taxon>Streptophyta</taxon>
        <taxon>Embryophyta</taxon>
        <taxon>Tracheophyta</taxon>
        <taxon>Spermatophyta</taxon>
        <taxon>Magnoliopsida</taxon>
        <taxon>Liliopsida</taxon>
        <taxon>Araceae</taxon>
        <taxon>Aroideae</taxon>
        <taxon>Colocasieae</taxon>
        <taxon>Colocasia</taxon>
    </lineage>
</organism>
<keyword evidence="4" id="KW-1185">Reference proteome</keyword>
<dbReference type="EMBL" id="NMUH01000905">
    <property type="protein sequence ID" value="MQL86494.1"/>
    <property type="molecule type" value="Genomic_DNA"/>
</dbReference>
<gene>
    <name evidence="3" type="ORF">Taro_019027</name>
</gene>
<name>A0A843UY11_COLES</name>
<comment type="caution">
    <text evidence="3">The sequence shown here is derived from an EMBL/GenBank/DDBJ whole genome shotgun (WGS) entry which is preliminary data.</text>
</comment>
<dbReference type="PANTHER" id="PTHR33780">
    <property type="entry name" value="EXPRESSED PROTEIN"/>
    <property type="match status" value="1"/>
</dbReference>
<keyword evidence="1" id="KW-0812">Transmembrane</keyword>
<sequence length="220" mass="24617">LACAFMVMSGYCELTSVSSFDAGSFSSKIVTLESIQIFTTHEWLPAKPTLYFLCQGGNRTGLPDVKKVDFLYTFNGDESWQPLTELPERKCKRCGLYEEDQIKSDDVFDEWELCPGDFVDGKYVHFKEKEFNATFACPLCKPLEEGSPSSASKNEATAHGMNVALVIVISALVSIVVISGAAVGYKYWQKKKREQEQARFLKLFEDGDDIEDELSLGNTL</sequence>
<dbReference type="PANTHER" id="PTHR33780:SF3">
    <property type="entry name" value="EXPRESSED PROTEIN"/>
    <property type="match status" value="1"/>
</dbReference>
<evidence type="ECO:0000259" key="2">
    <source>
        <dbReference type="Pfam" id="PF25829"/>
    </source>
</evidence>
<dbReference type="OrthoDB" id="2014701at2759"/>
<reference evidence="3" key="1">
    <citation type="submission" date="2017-07" db="EMBL/GenBank/DDBJ databases">
        <title>Taro Niue Genome Assembly and Annotation.</title>
        <authorList>
            <person name="Atibalentja N."/>
            <person name="Keating K."/>
            <person name="Fields C.J."/>
        </authorList>
    </citation>
    <scope>NUCLEOTIDE SEQUENCE</scope>
    <source>
        <strain evidence="3">Niue_2</strain>
        <tissue evidence="3">Leaf</tissue>
    </source>
</reference>
<evidence type="ECO:0000256" key="1">
    <source>
        <dbReference type="SAM" id="Phobius"/>
    </source>
</evidence>
<feature type="domain" description="DUF7953" evidence="2">
    <location>
        <begin position="28"/>
        <end position="138"/>
    </location>
</feature>
<feature type="transmembrane region" description="Helical" evidence="1">
    <location>
        <begin position="163"/>
        <end position="185"/>
    </location>
</feature>
<protein>
    <recommendedName>
        <fullName evidence="2">DUF7953 domain-containing protein</fullName>
    </recommendedName>
</protein>
<dbReference type="Proteomes" id="UP000652761">
    <property type="component" value="Unassembled WGS sequence"/>
</dbReference>
<accession>A0A843UY11</accession>
<proteinExistence type="predicted"/>
<dbReference type="AlphaFoldDB" id="A0A843UY11"/>
<dbReference type="Pfam" id="PF25829">
    <property type="entry name" value="DUF7953"/>
    <property type="match status" value="1"/>
</dbReference>
<evidence type="ECO:0000313" key="3">
    <source>
        <dbReference type="EMBL" id="MQL86494.1"/>
    </source>
</evidence>
<dbReference type="InterPro" id="IPR057713">
    <property type="entry name" value="DUF7953"/>
</dbReference>